<evidence type="ECO:0000259" key="11">
    <source>
        <dbReference type="PROSITE" id="PS51987"/>
    </source>
</evidence>
<feature type="binding site" evidence="7">
    <location>
        <position position="129"/>
    </location>
    <ligand>
        <name>Mg(2+)</name>
        <dbReference type="ChEBI" id="CHEBI:18420"/>
        <label>1</label>
    </ligand>
</feature>
<keyword evidence="4 6" id="KW-0067">ATP-binding</keyword>
<dbReference type="GO" id="GO:0004356">
    <property type="term" value="F:glutamine synthetase activity"/>
    <property type="evidence" value="ECO:0007669"/>
    <property type="project" value="UniProtKB-EC"/>
</dbReference>
<dbReference type="GO" id="GO:0005524">
    <property type="term" value="F:ATP binding"/>
    <property type="evidence" value="ECO:0007669"/>
    <property type="project" value="UniProtKB-KW"/>
</dbReference>
<reference evidence="12" key="1">
    <citation type="submission" date="2019-03" db="EMBL/GenBank/DDBJ databases">
        <title>Lake Tanganyika Metagenome-Assembled Genomes (MAGs).</title>
        <authorList>
            <person name="Tran P."/>
        </authorList>
    </citation>
    <scope>NUCLEOTIDE SEQUENCE</scope>
    <source>
        <strain evidence="12">K_DeepCast_150m_m2_040</strain>
    </source>
</reference>
<dbReference type="GO" id="GO:0019740">
    <property type="term" value="P:nitrogen utilization"/>
    <property type="evidence" value="ECO:0007669"/>
    <property type="project" value="TreeGrafter"/>
</dbReference>
<keyword evidence="2 12" id="KW-0436">Ligase</keyword>
<dbReference type="InterPro" id="IPR008147">
    <property type="entry name" value="Gln_synt_N"/>
</dbReference>
<accession>A0A937XEX3</accession>
<dbReference type="SUPFAM" id="SSF54368">
    <property type="entry name" value="Glutamine synthetase, N-terminal domain"/>
    <property type="match status" value="1"/>
</dbReference>
<feature type="binding site" evidence="5">
    <location>
        <position position="326"/>
    </location>
    <ligand>
        <name>L-glutamate</name>
        <dbReference type="ChEBI" id="CHEBI:29985"/>
    </ligand>
</feature>
<name>A0A937XEX3_UNCW3</name>
<dbReference type="Proteomes" id="UP000779900">
    <property type="component" value="Unassembled WGS sequence"/>
</dbReference>
<dbReference type="SMART" id="SM01230">
    <property type="entry name" value="Gln-synt_C"/>
    <property type="match status" value="1"/>
</dbReference>
<dbReference type="PROSITE" id="PS51986">
    <property type="entry name" value="GS_BETA_GRASP"/>
    <property type="match status" value="1"/>
</dbReference>
<feature type="binding site" evidence="5">
    <location>
        <position position="320"/>
    </location>
    <ligand>
        <name>L-glutamate</name>
        <dbReference type="ChEBI" id="CHEBI:29985"/>
    </ligand>
</feature>
<protein>
    <submittedName>
        <fullName evidence="12">Type I glutamate--ammonia ligase</fullName>
        <ecNumber evidence="12">6.3.1.2</ecNumber>
    </submittedName>
</protein>
<dbReference type="PANTHER" id="PTHR43407">
    <property type="entry name" value="GLUTAMINE SYNTHETASE"/>
    <property type="match status" value="1"/>
</dbReference>
<dbReference type="Gene3D" id="3.10.20.70">
    <property type="entry name" value="Glutamine synthetase, N-terminal domain"/>
    <property type="match status" value="1"/>
</dbReference>
<dbReference type="NCBIfam" id="TIGR00653">
    <property type="entry name" value="GlnA"/>
    <property type="match status" value="1"/>
</dbReference>
<evidence type="ECO:0000256" key="1">
    <source>
        <dbReference type="ARBA" id="ARBA00009897"/>
    </source>
</evidence>
<organism evidence="12 13">
    <name type="scientific">candidate division WOR-3 bacterium</name>
    <dbReference type="NCBI Taxonomy" id="2052148"/>
    <lineage>
        <taxon>Bacteria</taxon>
        <taxon>Bacteria division WOR-3</taxon>
    </lineage>
</organism>
<dbReference type="InterPro" id="IPR004809">
    <property type="entry name" value="Gln_synth_I"/>
</dbReference>
<dbReference type="Pfam" id="PF03951">
    <property type="entry name" value="Gln-synt_N"/>
    <property type="match status" value="1"/>
</dbReference>
<dbReference type="InterPro" id="IPR036651">
    <property type="entry name" value="Gln_synt_N_sf"/>
</dbReference>
<evidence type="ECO:0000256" key="9">
    <source>
        <dbReference type="RuleBase" id="RU000384"/>
    </source>
</evidence>
<dbReference type="GO" id="GO:0016020">
    <property type="term" value="C:membrane"/>
    <property type="evidence" value="ECO:0007669"/>
    <property type="project" value="TreeGrafter"/>
</dbReference>
<feature type="binding site" evidence="6">
    <location>
        <position position="338"/>
    </location>
    <ligand>
        <name>ATP</name>
        <dbReference type="ChEBI" id="CHEBI:30616"/>
    </ligand>
</feature>
<dbReference type="AlphaFoldDB" id="A0A937XEX3"/>
<feature type="binding site" evidence="7">
    <location>
        <position position="211"/>
    </location>
    <ligand>
        <name>Mg(2+)</name>
        <dbReference type="ChEBI" id="CHEBI:18420"/>
        <label>1</label>
    </ligand>
</feature>
<feature type="binding site" evidence="7">
    <location>
        <position position="357"/>
    </location>
    <ligand>
        <name>Mg(2+)</name>
        <dbReference type="ChEBI" id="CHEBI:18420"/>
        <label>1</label>
    </ligand>
</feature>
<dbReference type="Gene3D" id="3.30.590.10">
    <property type="entry name" value="Glutamine synthetase/guanido kinase, catalytic domain"/>
    <property type="match status" value="1"/>
</dbReference>
<dbReference type="PROSITE" id="PS51987">
    <property type="entry name" value="GS_CATALYTIC"/>
    <property type="match status" value="1"/>
</dbReference>
<dbReference type="GO" id="GO:0005737">
    <property type="term" value="C:cytoplasm"/>
    <property type="evidence" value="ECO:0007669"/>
    <property type="project" value="TreeGrafter"/>
</dbReference>
<dbReference type="EC" id="6.3.1.2" evidence="12"/>
<comment type="cofactor">
    <cofactor evidence="7">
        <name>Mg(2+)</name>
        <dbReference type="ChEBI" id="CHEBI:18420"/>
    </cofactor>
    <text evidence="7">Binds 2 Mg(2+) ions per subunit.</text>
</comment>
<evidence type="ECO:0000256" key="5">
    <source>
        <dbReference type="PIRSR" id="PIRSR604809-1"/>
    </source>
</evidence>
<keyword evidence="3 6" id="KW-0547">Nucleotide-binding</keyword>
<evidence type="ECO:0000259" key="10">
    <source>
        <dbReference type="PROSITE" id="PS51986"/>
    </source>
</evidence>
<feature type="domain" description="GS beta-grasp" evidence="10">
    <location>
        <begin position="11"/>
        <end position="94"/>
    </location>
</feature>
<proteinExistence type="inferred from homology"/>
<feature type="binding site" evidence="5">
    <location>
        <position position="338"/>
    </location>
    <ligand>
        <name>L-glutamate</name>
        <dbReference type="ChEBI" id="CHEBI:29985"/>
    </ligand>
</feature>
<evidence type="ECO:0000313" key="12">
    <source>
        <dbReference type="EMBL" id="MBM3330826.1"/>
    </source>
</evidence>
<evidence type="ECO:0000256" key="3">
    <source>
        <dbReference type="ARBA" id="ARBA00022741"/>
    </source>
</evidence>
<evidence type="ECO:0000256" key="7">
    <source>
        <dbReference type="PIRSR" id="PIRSR604809-3"/>
    </source>
</evidence>
<dbReference type="GO" id="GO:0006542">
    <property type="term" value="P:glutamine biosynthetic process"/>
    <property type="evidence" value="ECO:0007669"/>
    <property type="project" value="InterPro"/>
</dbReference>
<dbReference type="InterPro" id="IPR014746">
    <property type="entry name" value="Gln_synth/guanido_kin_cat_dom"/>
</dbReference>
<evidence type="ECO:0000256" key="4">
    <source>
        <dbReference type="ARBA" id="ARBA00022840"/>
    </source>
</evidence>
<evidence type="ECO:0000256" key="2">
    <source>
        <dbReference type="ARBA" id="ARBA00022598"/>
    </source>
</evidence>
<dbReference type="SUPFAM" id="SSF55931">
    <property type="entry name" value="Glutamine synthetase/guanido kinase"/>
    <property type="match status" value="1"/>
</dbReference>
<dbReference type="PANTHER" id="PTHR43407:SF1">
    <property type="entry name" value="LENGSIN"/>
    <property type="match status" value="1"/>
</dbReference>
<comment type="caution">
    <text evidence="12">The sequence shown here is derived from an EMBL/GenBank/DDBJ whole genome shotgun (WGS) entry which is preliminary data.</text>
</comment>
<keyword evidence="7" id="KW-0479">Metal-binding</keyword>
<comment type="similarity">
    <text evidence="1 8 9">Belongs to the glutamine synthetase family.</text>
</comment>
<dbReference type="EMBL" id="VGIR01000011">
    <property type="protein sequence ID" value="MBM3330826.1"/>
    <property type="molecule type" value="Genomic_DNA"/>
</dbReference>
<evidence type="ECO:0000256" key="8">
    <source>
        <dbReference type="PROSITE-ProRule" id="PRU01330"/>
    </source>
</evidence>
<dbReference type="Pfam" id="PF00120">
    <property type="entry name" value="Gln-synt_C"/>
    <property type="match status" value="1"/>
</dbReference>
<feature type="binding site" evidence="7">
    <location>
        <position position="260"/>
    </location>
    <ligand>
        <name>Mg(2+)</name>
        <dbReference type="ChEBI" id="CHEBI:18420"/>
        <label>1</label>
    </ligand>
</feature>
<feature type="binding site" evidence="7">
    <location>
        <position position="127"/>
    </location>
    <ligand>
        <name>Mg(2+)</name>
        <dbReference type="ChEBI" id="CHEBI:18420"/>
        <label>1</label>
    </ligand>
</feature>
<feature type="binding site" evidence="7">
    <location>
        <position position="203"/>
    </location>
    <ligand>
        <name>Mg(2+)</name>
        <dbReference type="ChEBI" id="CHEBI:18420"/>
        <label>1</label>
    </ligand>
</feature>
<feature type="domain" description="GS catalytic" evidence="11">
    <location>
        <begin position="102"/>
        <end position="466"/>
    </location>
</feature>
<evidence type="ECO:0000256" key="6">
    <source>
        <dbReference type="PIRSR" id="PIRSR604809-2"/>
    </source>
</evidence>
<dbReference type="GO" id="GO:0046872">
    <property type="term" value="F:metal ion binding"/>
    <property type="evidence" value="ECO:0007669"/>
    <property type="project" value="UniProtKB-KW"/>
</dbReference>
<dbReference type="InterPro" id="IPR008146">
    <property type="entry name" value="Gln_synth_cat_dom"/>
</dbReference>
<gene>
    <name evidence="12" type="primary">glnA</name>
    <name evidence="12" type="ORF">FJY68_03110</name>
</gene>
<feature type="binding site" evidence="5">
    <location>
        <position position="359"/>
    </location>
    <ligand>
        <name>L-glutamate</name>
        <dbReference type="ChEBI" id="CHEBI:29985"/>
    </ligand>
</feature>
<keyword evidence="7" id="KW-0460">Magnesium</keyword>
<sequence>MKRFEKALLEKDVKFIDLKYSDLPGRLRHVTLPIERFEQATRQGVGFDGSSVAGFRTVDAGDMVLKPDLESAFVDPFAQEPTVSCFSEMYESDGATRSERDPRAILARAVAALKKETGADDLMLRPEFEFYLFNKAEFWTDRSSAVYRIETDELKHDDPSGFSLFKGPAYHVAPPFDRSSDFRSELSLMMAGCGVPVKYHHHEGGRYSQVEVEPEYLPALHAADGIMLGKYLVRNLAFKHEKSATFMPKPIFGEAGSGMHVHMYLRKGSSGEQGDGVSLFGDDRAAGKLSQLALYYIGGILNHAPSLCALTNPSTNSYRRLVPGYEAPVIVFFSFANRTAAIRIPGYVSSASEMAIEYRIPDATANPYLSMAAVLAAGLDGIRSKTDPGAPLKGRLDSLDRTLGKKAVPFSLMRALDELKRDNGYLTQDGIFSKETIDKWVEIKMDEVEAVARRPHPWEFSLYYGC</sequence>
<evidence type="ECO:0000313" key="13">
    <source>
        <dbReference type="Proteomes" id="UP000779900"/>
    </source>
</evidence>